<organism evidence="2 3">
    <name type="scientific">Fuerstiella marisgermanici</name>
    <dbReference type="NCBI Taxonomy" id="1891926"/>
    <lineage>
        <taxon>Bacteria</taxon>
        <taxon>Pseudomonadati</taxon>
        <taxon>Planctomycetota</taxon>
        <taxon>Planctomycetia</taxon>
        <taxon>Planctomycetales</taxon>
        <taxon>Planctomycetaceae</taxon>
        <taxon>Fuerstiella</taxon>
    </lineage>
</organism>
<dbReference type="AlphaFoldDB" id="A0A1P8WEZ1"/>
<reference evidence="2 3" key="1">
    <citation type="journal article" date="2016" name="Front. Microbiol.">
        <title>Fuerstia marisgermanicae gen. nov., sp. nov., an Unusual Member of the Phylum Planctomycetes from the German Wadden Sea.</title>
        <authorList>
            <person name="Kohn T."/>
            <person name="Heuer A."/>
            <person name="Jogler M."/>
            <person name="Vollmers J."/>
            <person name="Boedeker C."/>
            <person name="Bunk B."/>
            <person name="Rast P."/>
            <person name="Borchert D."/>
            <person name="Glockner I."/>
            <person name="Freese H.M."/>
            <person name="Klenk H.P."/>
            <person name="Overmann J."/>
            <person name="Kaster A.K."/>
            <person name="Rohde M."/>
            <person name="Wiegand S."/>
            <person name="Jogler C."/>
        </authorList>
    </citation>
    <scope>NUCLEOTIDE SEQUENCE [LARGE SCALE GENOMIC DNA]</scope>
    <source>
        <strain evidence="2 3">NH11</strain>
    </source>
</reference>
<evidence type="ECO:0000313" key="3">
    <source>
        <dbReference type="Proteomes" id="UP000187735"/>
    </source>
</evidence>
<evidence type="ECO:0000256" key="1">
    <source>
        <dbReference type="SAM" id="MobiDB-lite"/>
    </source>
</evidence>
<proteinExistence type="predicted"/>
<evidence type="ECO:0000313" key="2">
    <source>
        <dbReference type="EMBL" id="APZ92610.1"/>
    </source>
</evidence>
<keyword evidence="3" id="KW-1185">Reference proteome</keyword>
<dbReference type="EMBL" id="CP017641">
    <property type="protein sequence ID" value="APZ92610.1"/>
    <property type="molecule type" value="Genomic_DNA"/>
</dbReference>
<feature type="region of interest" description="Disordered" evidence="1">
    <location>
        <begin position="30"/>
        <end position="61"/>
    </location>
</feature>
<dbReference type="Proteomes" id="UP000187735">
    <property type="component" value="Chromosome"/>
</dbReference>
<sequence>MRCPLDYGVWSIKAAVGPVGDLQLQQACTTSQSGKSLRNSSDTGGCAPRPFYSSASSHRKL</sequence>
<name>A0A1P8WEZ1_9PLAN</name>
<gene>
    <name evidence="2" type="ORF">Fuma_02221</name>
</gene>
<dbReference type="KEGG" id="fmr:Fuma_02221"/>
<feature type="compositionally biased region" description="Polar residues" evidence="1">
    <location>
        <begin position="30"/>
        <end position="43"/>
    </location>
</feature>
<accession>A0A1P8WEZ1</accession>
<protein>
    <submittedName>
        <fullName evidence="2">Uncharacterized protein</fullName>
    </submittedName>
</protein>